<dbReference type="InterPro" id="IPR029063">
    <property type="entry name" value="SAM-dependent_MTases_sf"/>
</dbReference>
<dbReference type="NCBIfam" id="NF001453">
    <property type="entry name" value="PRK00312.1"/>
    <property type="match status" value="1"/>
</dbReference>
<comment type="similarity">
    <text evidence="2 7">Belongs to the methyltransferase superfamily. L-isoaspartyl/D-aspartyl protein methyltransferase family.</text>
</comment>
<dbReference type="GO" id="GO:0005737">
    <property type="term" value="C:cytoplasm"/>
    <property type="evidence" value="ECO:0007669"/>
    <property type="project" value="UniProtKB-SubCell"/>
</dbReference>
<dbReference type="GO" id="GO:0032259">
    <property type="term" value="P:methylation"/>
    <property type="evidence" value="ECO:0007669"/>
    <property type="project" value="UniProtKB-KW"/>
</dbReference>
<feature type="signal peptide" evidence="8">
    <location>
        <begin position="1"/>
        <end position="20"/>
    </location>
</feature>
<dbReference type="PANTHER" id="PTHR11579">
    <property type="entry name" value="PROTEIN-L-ISOASPARTATE O-METHYLTRANSFERASE"/>
    <property type="match status" value="1"/>
</dbReference>
<reference evidence="9" key="1">
    <citation type="journal article" date="2020" name="mSystems">
        <title>Genome- and Community-Level Interaction Insights into Carbon Utilization and Element Cycling Functions of Hydrothermarchaeota in Hydrothermal Sediment.</title>
        <authorList>
            <person name="Zhou Z."/>
            <person name="Liu Y."/>
            <person name="Xu W."/>
            <person name="Pan J."/>
            <person name="Luo Z.H."/>
            <person name="Li M."/>
        </authorList>
    </citation>
    <scope>NUCLEOTIDE SEQUENCE [LARGE SCALE GENOMIC DNA]</scope>
    <source>
        <strain evidence="9">HyVt-527</strain>
    </source>
</reference>
<accession>A0A7V5PPD1</accession>
<comment type="caution">
    <text evidence="9">The sequence shown here is derived from an EMBL/GenBank/DDBJ whole genome shotgun (WGS) entry which is preliminary data.</text>
</comment>
<keyword evidence="6 7" id="KW-0949">S-adenosyl-L-methionine</keyword>
<evidence type="ECO:0000256" key="3">
    <source>
        <dbReference type="ARBA" id="ARBA00022490"/>
    </source>
</evidence>
<feature type="active site" evidence="7">
    <location>
        <position position="90"/>
    </location>
</feature>
<dbReference type="AlphaFoldDB" id="A0A7V5PPD1"/>
<dbReference type="GO" id="GO:0030091">
    <property type="term" value="P:protein repair"/>
    <property type="evidence" value="ECO:0007669"/>
    <property type="project" value="UniProtKB-UniRule"/>
</dbReference>
<dbReference type="GO" id="GO:0004719">
    <property type="term" value="F:protein-L-isoaspartate (D-aspartate) O-methyltransferase activity"/>
    <property type="evidence" value="ECO:0007669"/>
    <property type="project" value="UniProtKB-UniRule"/>
</dbReference>
<dbReference type="FunFam" id="3.40.50.150:FF:000010">
    <property type="entry name" value="Protein-L-isoaspartate O-methyltransferase"/>
    <property type="match status" value="1"/>
</dbReference>
<evidence type="ECO:0000256" key="7">
    <source>
        <dbReference type="HAMAP-Rule" id="MF_00090"/>
    </source>
</evidence>
<dbReference type="EMBL" id="DROD01000431">
    <property type="protein sequence ID" value="HHJ52789.1"/>
    <property type="molecule type" value="Genomic_DNA"/>
</dbReference>
<comment type="catalytic activity">
    <reaction evidence="7">
        <text>[protein]-L-isoaspartate + S-adenosyl-L-methionine = [protein]-L-isoaspartate alpha-methyl ester + S-adenosyl-L-homocysteine</text>
        <dbReference type="Rhea" id="RHEA:12705"/>
        <dbReference type="Rhea" id="RHEA-COMP:12143"/>
        <dbReference type="Rhea" id="RHEA-COMP:12144"/>
        <dbReference type="ChEBI" id="CHEBI:57856"/>
        <dbReference type="ChEBI" id="CHEBI:59789"/>
        <dbReference type="ChEBI" id="CHEBI:90596"/>
        <dbReference type="ChEBI" id="CHEBI:90598"/>
        <dbReference type="EC" id="2.1.1.77"/>
    </reaction>
</comment>
<dbReference type="Gene3D" id="3.40.50.150">
    <property type="entry name" value="Vaccinia Virus protein VP39"/>
    <property type="match status" value="1"/>
</dbReference>
<evidence type="ECO:0000256" key="4">
    <source>
        <dbReference type="ARBA" id="ARBA00022603"/>
    </source>
</evidence>
<keyword evidence="8" id="KW-0732">Signal</keyword>
<keyword evidence="5 7" id="KW-0808">Transferase</keyword>
<dbReference type="Proteomes" id="UP000886124">
    <property type="component" value="Unassembled WGS sequence"/>
</dbReference>
<dbReference type="CDD" id="cd02440">
    <property type="entry name" value="AdoMet_MTases"/>
    <property type="match status" value="1"/>
</dbReference>
<dbReference type="PANTHER" id="PTHR11579:SF0">
    <property type="entry name" value="PROTEIN-L-ISOASPARTATE(D-ASPARTATE) O-METHYLTRANSFERASE"/>
    <property type="match status" value="1"/>
</dbReference>
<dbReference type="EC" id="2.1.1.77" evidence="7"/>
<evidence type="ECO:0000256" key="1">
    <source>
        <dbReference type="ARBA" id="ARBA00004496"/>
    </source>
</evidence>
<proteinExistence type="inferred from homology"/>
<evidence type="ECO:0000256" key="8">
    <source>
        <dbReference type="SAM" id="SignalP"/>
    </source>
</evidence>
<keyword evidence="4 7" id="KW-0489">Methyltransferase</keyword>
<evidence type="ECO:0000256" key="2">
    <source>
        <dbReference type="ARBA" id="ARBA00005369"/>
    </source>
</evidence>
<name>A0A7V5PPD1_CALAY</name>
<dbReference type="InterPro" id="IPR000682">
    <property type="entry name" value="PCMT"/>
</dbReference>
<protein>
    <recommendedName>
        <fullName evidence="7">Protein-L-isoaspartate O-methyltransferase</fullName>
        <ecNumber evidence="7">2.1.1.77</ecNumber>
    </recommendedName>
    <alternativeName>
        <fullName evidence="7">L-isoaspartyl protein carboxyl methyltransferase</fullName>
    </alternativeName>
    <alternativeName>
        <fullName evidence="7">Protein L-isoaspartyl methyltransferase</fullName>
    </alternativeName>
    <alternativeName>
        <fullName evidence="7">Protein-beta-aspartate methyltransferase</fullName>
        <shortName evidence="7">PIMT</shortName>
    </alternativeName>
</protein>
<organism evidence="9">
    <name type="scientific">Caldithrix abyssi</name>
    <dbReference type="NCBI Taxonomy" id="187145"/>
    <lineage>
        <taxon>Bacteria</taxon>
        <taxon>Pseudomonadati</taxon>
        <taxon>Calditrichota</taxon>
        <taxon>Calditrichia</taxon>
        <taxon>Calditrichales</taxon>
        <taxon>Calditrichaceae</taxon>
        <taxon>Caldithrix</taxon>
    </lineage>
</organism>
<dbReference type="PROSITE" id="PS01279">
    <property type="entry name" value="PCMT"/>
    <property type="match status" value="1"/>
</dbReference>
<keyword evidence="3 7" id="KW-0963">Cytoplasm</keyword>
<evidence type="ECO:0000256" key="5">
    <source>
        <dbReference type="ARBA" id="ARBA00022679"/>
    </source>
</evidence>
<sequence>MNPVKYLVLLTALLITAMCAKEKKVAMTEDEFTRLRLAMVEQQIKARGVKDARVLEAMRRVPRHRFIPGGIAVDAYQDEPLPIGEGQTISQPYIVAFMTEQLHLKPHDRVLEIGTGSGYQAAVLAQIVDSVYTIEIIPELAMRAKKVLKELGYDNVQVKIGDGYNGWPEKAPFDAIIVTAAPPKIPPPLLEQLKVGGRMVLPVGEFVQELVVVNKTESGMQMENVLPVRFVPMTGKIQKQSK</sequence>
<comment type="subcellular location">
    <subcellularLocation>
        <location evidence="1 7">Cytoplasm</location>
    </subcellularLocation>
</comment>
<dbReference type="HAMAP" id="MF_00090">
    <property type="entry name" value="PIMT"/>
    <property type="match status" value="1"/>
</dbReference>
<evidence type="ECO:0000313" key="9">
    <source>
        <dbReference type="EMBL" id="HHJ52789.1"/>
    </source>
</evidence>
<dbReference type="NCBIfam" id="TIGR00080">
    <property type="entry name" value="pimt"/>
    <property type="match status" value="1"/>
</dbReference>
<feature type="chain" id="PRO_5030606009" description="Protein-L-isoaspartate O-methyltransferase" evidence="8">
    <location>
        <begin position="21"/>
        <end position="242"/>
    </location>
</feature>
<gene>
    <name evidence="7" type="primary">pcm</name>
    <name evidence="9" type="ORF">ENJ89_06300</name>
</gene>
<evidence type="ECO:0000256" key="6">
    <source>
        <dbReference type="ARBA" id="ARBA00022691"/>
    </source>
</evidence>
<dbReference type="Pfam" id="PF01135">
    <property type="entry name" value="PCMT"/>
    <property type="match status" value="1"/>
</dbReference>
<comment type="function">
    <text evidence="7">Catalyzes the methyl esterification of L-isoaspartyl residues in peptides and proteins that result from spontaneous decomposition of normal L-aspartyl and L-asparaginyl residues. It plays a role in the repair and/or degradation of damaged proteins.</text>
</comment>
<dbReference type="SUPFAM" id="SSF53335">
    <property type="entry name" value="S-adenosyl-L-methionine-dependent methyltransferases"/>
    <property type="match status" value="1"/>
</dbReference>